<comment type="caution">
    <text evidence="1">The sequence shown here is derived from an EMBL/GenBank/DDBJ whole genome shotgun (WGS) entry which is preliminary data.</text>
</comment>
<dbReference type="Proteomes" id="UP000327236">
    <property type="component" value="Unassembled WGS sequence"/>
</dbReference>
<dbReference type="OrthoDB" id="9861479at2"/>
<evidence type="ECO:0000313" key="1">
    <source>
        <dbReference type="EMBL" id="KAA9320510.1"/>
    </source>
</evidence>
<proteinExistence type="predicted"/>
<sequence>MKSMDNFKVNKIFFSNDTEISVTYSYNDESGKKITNTEEIAYWNAKPLDDSKVEDFTKLSTEEQRKAIWGLDEVFIPNTFFNRSENFEYYDCGTTDGCTTAEIKDYFEGSFDELADEIETRINNNLL</sequence>
<dbReference type="AlphaFoldDB" id="A0A558LY13"/>
<organism evidence="1 2">
    <name type="scientific">Lactobacillus jensenii</name>
    <dbReference type="NCBI Taxonomy" id="109790"/>
    <lineage>
        <taxon>Bacteria</taxon>
        <taxon>Bacillati</taxon>
        <taxon>Bacillota</taxon>
        <taxon>Bacilli</taxon>
        <taxon>Lactobacillales</taxon>
        <taxon>Lactobacillaceae</taxon>
        <taxon>Lactobacillus</taxon>
    </lineage>
</organism>
<name>A0A558LY13_LACJE</name>
<reference evidence="1 2" key="1">
    <citation type="submission" date="2019-09" db="EMBL/GenBank/DDBJ databases">
        <title>Draft genome sequence assemblies of isolates from the urinary tract.</title>
        <authorList>
            <person name="Mores C.R."/>
            <person name="Putonti C."/>
            <person name="Wolfe A.J."/>
        </authorList>
    </citation>
    <scope>NUCLEOTIDE SEQUENCE [LARGE SCALE GENOMIC DNA]</scope>
    <source>
        <strain evidence="1 2">UMB246</strain>
    </source>
</reference>
<dbReference type="EMBL" id="VYWW01000045">
    <property type="protein sequence ID" value="KAA9320510.1"/>
    <property type="molecule type" value="Genomic_DNA"/>
</dbReference>
<evidence type="ECO:0000313" key="2">
    <source>
        <dbReference type="Proteomes" id="UP000327236"/>
    </source>
</evidence>
<gene>
    <name evidence="1" type="ORF">F6H94_07850</name>
</gene>
<accession>A0A558LY13</accession>
<dbReference type="RefSeq" id="WP_006588507.1">
    <property type="nucleotide sequence ID" value="NZ_CATOUX010000011.1"/>
</dbReference>
<protein>
    <submittedName>
        <fullName evidence="1">Uncharacterized protein</fullName>
    </submittedName>
</protein>